<proteinExistence type="predicted"/>
<dbReference type="AlphaFoldDB" id="A0A4R6SFW2"/>
<organism evidence="2 3">
    <name type="scientific">Labedaea rhizosphaerae</name>
    <dbReference type="NCBI Taxonomy" id="598644"/>
    <lineage>
        <taxon>Bacteria</taxon>
        <taxon>Bacillati</taxon>
        <taxon>Actinomycetota</taxon>
        <taxon>Actinomycetes</taxon>
        <taxon>Pseudonocardiales</taxon>
        <taxon>Pseudonocardiaceae</taxon>
        <taxon>Labedaea</taxon>
    </lineage>
</organism>
<protein>
    <submittedName>
        <fullName evidence="2">Uncharacterized protein</fullName>
    </submittedName>
</protein>
<evidence type="ECO:0000313" key="2">
    <source>
        <dbReference type="EMBL" id="TDQ00563.1"/>
    </source>
</evidence>
<dbReference type="Proteomes" id="UP000295444">
    <property type="component" value="Unassembled WGS sequence"/>
</dbReference>
<reference evidence="2 3" key="1">
    <citation type="submission" date="2019-03" db="EMBL/GenBank/DDBJ databases">
        <title>Genomic Encyclopedia of Type Strains, Phase IV (KMG-IV): sequencing the most valuable type-strain genomes for metagenomic binning, comparative biology and taxonomic classification.</title>
        <authorList>
            <person name="Goeker M."/>
        </authorList>
    </citation>
    <scope>NUCLEOTIDE SEQUENCE [LARGE SCALE GENOMIC DNA]</scope>
    <source>
        <strain evidence="2 3">DSM 45361</strain>
    </source>
</reference>
<feature type="signal peptide" evidence="1">
    <location>
        <begin position="1"/>
        <end position="24"/>
    </location>
</feature>
<keyword evidence="3" id="KW-1185">Reference proteome</keyword>
<accession>A0A4R6SFW2</accession>
<dbReference type="RefSeq" id="WP_133849259.1">
    <property type="nucleotide sequence ID" value="NZ_SNXZ01000002.1"/>
</dbReference>
<evidence type="ECO:0000256" key="1">
    <source>
        <dbReference type="SAM" id="SignalP"/>
    </source>
</evidence>
<feature type="chain" id="PRO_5038798603" evidence="1">
    <location>
        <begin position="25"/>
        <end position="136"/>
    </location>
</feature>
<sequence>MTTLRKLLLALTAATVTLGAPVLAAGPALADTCNSLGHPHYYNSSVGEYVNDTSVTIYNCGDTETNQDYIKVRNSHGSGISGWAGTLYRNLPPYTYWMTIPRVYNGDWNSKVSWYSLQARIHYTYAGHYYTFTGNN</sequence>
<keyword evidence="1" id="KW-0732">Signal</keyword>
<name>A0A4R6SFW2_LABRH</name>
<comment type="caution">
    <text evidence="2">The sequence shown here is derived from an EMBL/GenBank/DDBJ whole genome shotgun (WGS) entry which is preliminary data.</text>
</comment>
<gene>
    <name evidence="2" type="ORF">EV186_102424</name>
</gene>
<dbReference type="EMBL" id="SNXZ01000002">
    <property type="protein sequence ID" value="TDQ00563.1"/>
    <property type="molecule type" value="Genomic_DNA"/>
</dbReference>
<evidence type="ECO:0000313" key="3">
    <source>
        <dbReference type="Proteomes" id="UP000295444"/>
    </source>
</evidence>